<protein>
    <recommendedName>
        <fullName evidence="1">ABC-three component systems C-terminal domain-containing protein</fullName>
    </recommendedName>
</protein>
<proteinExistence type="predicted"/>
<accession>A0A329VDW5</accession>
<evidence type="ECO:0000313" key="3">
    <source>
        <dbReference type="Proteomes" id="UP000250870"/>
    </source>
</evidence>
<reference evidence="2 3" key="1">
    <citation type="journal article" date="2018" name="Int. J. Syst. Evol. Microbiol.">
        <title>Whole-genome-based revisit of Photorhabdus phylogeny: proposal for the elevation of most Photorhabdus subspecies to the species level and description of one novel species Photorhabdus bodei sp. nov., and one novel subspecies Photorhabdus laumondii subsp. clarkei subsp. nov.</title>
        <authorList>
            <person name="Machado R.A.R."/>
            <person name="Wuthrich D."/>
            <person name="Kuhnert P."/>
            <person name="Arce C.C.M."/>
            <person name="Thonen L."/>
            <person name="Ruiz C."/>
            <person name="Zhang X."/>
            <person name="Robert C.A.M."/>
            <person name="Karimi J."/>
            <person name="Kamali S."/>
            <person name="Ma J."/>
            <person name="Bruggmann R."/>
            <person name="Erb M."/>
        </authorList>
    </citation>
    <scope>NUCLEOTIDE SEQUENCE [LARGE SCALE GENOMIC DNA]</scope>
    <source>
        <strain evidence="2 3">BOJ-47</strain>
    </source>
</reference>
<dbReference type="EMBL" id="NSCI01000021">
    <property type="protein sequence ID" value="RAW89048.1"/>
    <property type="molecule type" value="Genomic_DNA"/>
</dbReference>
<name>A0A329VDW5_9GAMM</name>
<dbReference type="AlphaFoldDB" id="A0A329VDW5"/>
<organism evidence="2 3">
    <name type="scientific">Photorhabdus laumondii subsp. clarkei</name>
    <dbReference type="NCBI Taxonomy" id="2029685"/>
    <lineage>
        <taxon>Bacteria</taxon>
        <taxon>Pseudomonadati</taxon>
        <taxon>Pseudomonadota</taxon>
        <taxon>Gammaproteobacteria</taxon>
        <taxon>Enterobacterales</taxon>
        <taxon>Morganellaceae</taxon>
        <taxon>Photorhabdus</taxon>
    </lineage>
</organism>
<comment type="caution">
    <text evidence="2">The sequence shown here is derived from an EMBL/GenBank/DDBJ whole genome shotgun (WGS) entry which is preliminary data.</text>
</comment>
<dbReference type="InterPro" id="IPR046913">
    <property type="entry name" value="ABC-3C_CTD7"/>
</dbReference>
<evidence type="ECO:0000313" key="2">
    <source>
        <dbReference type="EMBL" id="RAW89048.1"/>
    </source>
</evidence>
<dbReference type="GeneID" id="88808343"/>
<dbReference type="RefSeq" id="WP_112896848.1">
    <property type="nucleotide sequence ID" value="NZ_CAWNWQ010000021.1"/>
</dbReference>
<feature type="domain" description="ABC-three component systems C-terminal" evidence="1">
    <location>
        <begin position="270"/>
        <end position="398"/>
    </location>
</feature>
<dbReference type="Proteomes" id="UP000250870">
    <property type="component" value="Unassembled WGS sequence"/>
</dbReference>
<evidence type="ECO:0000259" key="1">
    <source>
        <dbReference type="Pfam" id="PF20283"/>
    </source>
</evidence>
<sequence length="402" mass="46465">MITQDASSKLIGFLYQFERALYRIFSSEHNSVVFGIETVDDVVEEAILANGLPSITFEQDKHSLDTRAQPYQDSSKNLWHTLHIWLDAMKVTREKYDEVTYCLVTNRIIDKRNLVVFLSEAKSEEQINTALAMLKEQAKKITGKVKSIAEEVLTYSDEELIFLIKNIELLDSHGTTSGISPKEATIQLLHLPSEVKEHGDNIYQTLLGFMIDKCNTAWKAKQPVELTKEPFANLLNSEISLIKRKNFTEQPFFQTAFKNYLKQDNAEHLFIKQLQSIDISTTMCNRALEHYWAFYAERVRLQQAGEIPLSAWRARDDVLYNRWLQIKDCIELGLESEGNSQKLNMLKKIYTDTTDPNYTASLAGQRTENLYFTTGNYHDLANSPSKETFIHWHNDFLKIKEK</sequence>
<gene>
    <name evidence="2" type="ORF">CKY01_15150</name>
</gene>
<dbReference type="Pfam" id="PF20283">
    <property type="entry name" value="CTD7"/>
    <property type="match status" value="1"/>
</dbReference>